<name>A0A9E3LS44_9NOST</name>
<dbReference type="Gene3D" id="3.40.50.720">
    <property type="entry name" value="NAD(P)-binding Rossmann-like Domain"/>
    <property type="match status" value="1"/>
</dbReference>
<dbReference type="PANTHER" id="PTHR43162:SF1">
    <property type="entry name" value="PRESTALK A DIFFERENTIATION PROTEIN A"/>
    <property type="match status" value="1"/>
</dbReference>
<gene>
    <name evidence="2" type="ORF">KME28_05165</name>
</gene>
<dbReference type="EMBL" id="JAHHHW010000053">
    <property type="protein sequence ID" value="MBW4431128.1"/>
    <property type="molecule type" value="Genomic_DNA"/>
</dbReference>
<comment type="caution">
    <text evidence="2">The sequence shown here is derived from an EMBL/GenBank/DDBJ whole genome shotgun (WGS) entry which is preliminary data.</text>
</comment>
<evidence type="ECO:0000313" key="3">
    <source>
        <dbReference type="Proteomes" id="UP000813215"/>
    </source>
</evidence>
<reference evidence="2" key="1">
    <citation type="submission" date="2021-05" db="EMBL/GenBank/DDBJ databases">
        <authorList>
            <person name="Pietrasiak N."/>
            <person name="Ward R."/>
            <person name="Stajich J.E."/>
            <person name="Kurbessoian T."/>
        </authorList>
    </citation>
    <scope>NUCLEOTIDE SEQUENCE</scope>
    <source>
        <strain evidence="2">HA4357-MV3</strain>
    </source>
</reference>
<dbReference type="Gene3D" id="3.90.25.10">
    <property type="entry name" value="UDP-galactose 4-epimerase, domain 1"/>
    <property type="match status" value="1"/>
</dbReference>
<protein>
    <submittedName>
        <fullName evidence="2">NmrA family NAD(P)-binding protein</fullName>
    </submittedName>
</protein>
<dbReference type="InterPro" id="IPR008030">
    <property type="entry name" value="NmrA-like"/>
</dbReference>
<proteinExistence type="predicted"/>
<dbReference type="AlphaFoldDB" id="A0A9E3LS44"/>
<evidence type="ECO:0000313" key="2">
    <source>
        <dbReference type="EMBL" id="MBW4431128.1"/>
    </source>
</evidence>
<reference evidence="2" key="2">
    <citation type="journal article" date="2022" name="Microbiol. Resour. Announc.">
        <title>Metagenome Sequencing to Explore Phylogenomics of Terrestrial Cyanobacteria.</title>
        <authorList>
            <person name="Ward R.D."/>
            <person name="Stajich J.E."/>
            <person name="Johansen J.R."/>
            <person name="Huntemann M."/>
            <person name="Clum A."/>
            <person name="Foster B."/>
            <person name="Foster B."/>
            <person name="Roux S."/>
            <person name="Palaniappan K."/>
            <person name="Varghese N."/>
            <person name="Mukherjee S."/>
            <person name="Reddy T.B.K."/>
            <person name="Daum C."/>
            <person name="Copeland A."/>
            <person name="Chen I.A."/>
            <person name="Ivanova N.N."/>
            <person name="Kyrpides N.C."/>
            <person name="Shapiro N."/>
            <person name="Eloe-Fadrosh E.A."/>
            <person name="Pietrasiak N."/>
        </authorList>
    </citation>
    <scope>NUCLEOTIDE SEQUENCE</scope>
    <source>
        <strain evidence="2">HA4357-MV3</strain>
    </source>
</reference>
<feature type="domain" description="NmrA-like" evidence="1">
    <location>
        <begin position="3"/>
        <end position="234"/>
    </location>
</feature>
<evidence type="ECO:0000259" key="1">
    <source>
        <dbReference type="Pfam" id="PF05368"/>
    </source>
</evidence>
<dbReference type="Pfam" id="PF05368">
    <property type="entry name" value="NmrA"/>
    <property type="match status" value="1"/>
</dbReference>
<dbReference type="InterPro" id="IPR036291">
    <property type="entry name" value="NAD(P)-bd_dom_sf"/>
</dbReference>
<dbReference type="InterPro" id="IPR051604">
    <property type="entry name" value="Ergot_Alk_Oxidoreductase"/>
</dbReference>
<dbReference type="PANTHER" id="PTHR43162">
    <property type="match status" value="1"/>
</dbReference>
<dbReference type="Proteomes" id="UP000813215">
    <property type="component" value="Unassembled WGS sequence"/>
</dbReference>
<organism evidence="2 3">
    <name type="scientific">Pelatocladus maniniholoensis HA4357-MV3</name>
    <dbReference type="NCBI Taxonomy" id="1117104"/>
    <lineage>
        <taxon>Bacteria</taxon>
        <taxon>Bacillati</taxon>
        <taxon>Cyanobacteriota</taxon>
        <taxon>Cyanophyceae</taxon>
        <taxon>Nostocales</taxon>
        <taxon>Nostocaceae</taxon>
        <taxon>Pelatocladus</taxon>
    </lineage>
</organism>
<accession>A0A9E3LS44</accession>
<sequence length="369" mass="40906">MNKPTILVLGATGKTGSAVVSELVNLGWPVRAVVRALDARSERLRKDGVEVVAADLFDPEQLFRAMQGTSRAYYCPPFNSYMIQSAAAFVISAQKAKLEAIVGLSQWLASPSHPSLLTRQHWLVDHLFSTIPGITHTIVNPGFFADNYLRLIDFAAHFGMFPNLTGNSRNAPPSNEDIARVAVAALIDPAKHANKTYRPTGPALLSVSDMTQILSRVLKRKVLPINMPMRMFLKAARAEGVSVYEMSGFRYYVEDHKSGAFEMGAPTSDVYDVTGRQPEDFETIARRYAALPKARISLKNKLRALANFMRIGFTPAYDLDRYEQEQRHPLPARPIFAVDSEVWRNEHGIKDGAGKLSFQAMNGIDGARL</sequence>
<dbReference type="SUPFAM" id="SSF51735">
    <property type="entry name" value="NAD(P)-binding Rossmann-fold domains"/>
    <property type="match status" value="1"/>
</dbReference>